<dbReference type="SUPFAM" id="SSF46894">
    <property type="entry name" value="C-terminal effector domain of the bipartite response regulators"/>
    <property type="match status" value="1"/>
</dbReference>
<evidence type="ECO:0000259" key="4">
    <source>
        <dbReference type="PROSITE" id="PS50043"/>
    </source>
</evidence>
<dbReference type="RefSeq" id="WP_124899018.1">
    <property type="nucleotide sequence ID" value="NZ_RQTJ01000009.1"/>
</dbReference>
<gene>
    <name evidence="5" type="ORF">EG242_06130</name>
</gene>
<keyword evidence="6" id="KW-1185">Reference proteome</keyword>
<dbReference type="CDD" id="cd06170">
    <property type="entry name" value="LuxR_C_like"/>
    <property type="match status" value="1"/>
</dbReference>
<evidence type="ECO:0000313" key="6">
    <source>
        <dbReference type="Proteomes" id="UP000268372"/>
    </source>
</evidence>
<dbReference type="InterPro" id="IPR000792">
    <property type="entry name" value="Tscrpt_reg_LuxR_C"/>
</dbReference>
<organism evidence="5 6">
    <name type="scientific">Paenimyroides viscosum</name>
    <dbReference type="NCBI Taxonomy" id="2488729"/>
    <lineage>
        <taxon>Bacteria</taxon>
        <taxon>Pseudomonadati</taxon>
        <taxon>Bacteroidota</taxon>
        <taxon>Flavobacteriia</taxon>
        <taxon>Flavobacteriales</taxon>
        <taxon>Flavobacteriaceae</taxon>
        <taxon>Paenimyroides</taxon>
    </lineage>
</organism>
<proteinExistence type="predicted"/>
<dbReference type="SMART" id="SM00421">
    <property type="entry name" value="HTH_LUXR"/>
    <property type="match status" value="1"/>
</dbReference>
<dbReference type="Gene3D" id="1.10.10.10">
    <property type="entry name" value="Winged helix-like DNA-binding domain superfamily/Winged helix DNA-binding domain"/>
    <property type="match status" value="1"/>
</dbReference>
<name>A0A3P1B3Z7_9FLAO</name>
<dbReference type="Pfam" id="PF00196">
    <property type="entry name" value="GerE"/>
    <property type="match status" value="1"/>
</dbReference>
<reference evidence="5 6" key="1">
    <citation type="submission" date="2018-11" db="EMBL/GenBank/DDBJ databases">
        <title>Flavobacterium sp. nov., YIM 102796 draft genome.</title>
        <authorList>
            <person name="Li G."/>
            <person name="Jiang Y."/>
        </authorList>
    </citation>
    <scope>NUCLEOTIDE SEQUENCE [LARGE SCALE GENOMIC DNA]</scope>
    <source>
        <strain evidence="5 6">YIM 102796</strain>
    </source>
</reference>
<evidence type="ECO:0000313" key="5">
    <source>
        <dbReference type="EMBL" id="RRA95432.1"/>
    </source>
</evidence>
<dbReference type="PRINTS" id="PR00038">
    <property type="entry name" value="HTHLUXR"/>
</dbReference>
<keyword evidence="2 5" id="KW-0238">DNA-binding</keyword>
<dbReference type="PANTHER" id="PTHR44688">
    <property type="entry name" value="DNA-BINDING TRANSCRIPTIONAL ACTIVATOR DEVR_DOSR"/>
    <property type="match status" value="1"/>
</dbReference>
<keyword evidence="3" id="KW-0804">Transcription</keyword>
<keyword evidence="1" id="KW-0805">Transcription regulation</keyword>
<protein>
    <submittedName>
        <fullName evidence="5">DNA-binding response regulator</fullName>
    </submittedName>
</protein>
<comment type="caution">
    <text evidence="5">The sequence shown here is derived from an EMBL/GenBank/DDBJ whole genome shotgun (WGS) entry which is preliminary data.</text>
</comment>
<dbReference type="PANTHER" id="PTHR44688:SF16">
    <property type="entry name" value="DNA-BINDING TRANSCRIPTIONAL ACTIVATOR DEVR_DOSR"/>
    <property type="match status" value="1"/>
</dbReference>
<evidence type="ECO:0000256" key="1">
    <source>
        <dbReference type="ARBA" id="ARBA00023015"/>
    </source>
</evidence>
<dbReference type="PROSITE" id="PS50043">
    <property type="entry name" value="HTH_LUXR_2"/>
    <property type="match status" value="1"/>
</dbReference>
<evidence type="ECO:0000256" key="3">
    <source>
        <dbReference type="ARBA" id="ARBA00023163"/>
    </source>
</evidence>
<dbReference type="InterPro" id="IPR016032">
    <property type="entry name" value="Sig_transdc_resp-reg_C-effctor"/>
</dbReference>
<evidence type="ECO:0000256" key="2">
    <source>
        <dbReference type="ARBA" id="ARBA00023125"/>
    </source>
</evidence>
<dbReference type="EMBL" id="RQTJ01000009">
    <property type="protein sequence ID" value="RRA95432.1"/>
    <property type="molecule type" value="Genomic_DNA"/>
</dbReference>
<dbReference type="Proteomes" id="UP000268372">
    <property type="component" value="Unassembled WGS sequence"/>
</dbReference>
<dbReference type="GO" id="GO:0006355">
    <property type="term" value="P:regulation of DNA-templated transcription"/>
    <property type="evidence" value="ECO:0007669"/>
    <property type="project" value="InterPro"/>
</dbReference>
<dbReference type="OrthoDB" id="9795108at2"/>
<feature type="domain" description="HTH luxR-type" evidence="4">
    <location>
        <begin position="163"/>
        <end position="228"/>
    </location>
</feature>
<accession>A0A3P1B3Z7</accession>
<sequence length="232" mass="26842">MAKKLQVYMIINNPIYSEGIENLMVNKISADANIIRKENLKTLIKERELDINTSEILIYDVVKFTNKDFNYLLQLTSLNPKFKILIITSNICISDVKLLFEIGVMGVIKNNTLSDQFVEFVKKILDGTKILSKEYWDLIVEYFFHSVENANLVKDKCDNIETEMMLYDELTNREKEILGYICDGKSTREISENLFISLHTVETHRRKILTKLGVKNTASMVKVAIKTKLYAL</sequence>
<dbReference type="GO" id="GO:0003677">
    <property type="term" value="F:DNA binding"/>
    <property type="evidence" value="ECO:0007669"/>
    <property type="project" value="UniProtKB-KW"/>
</dbReference>
<dbReference type="Gene3D" id="3.40.50.2300">
    <property type="match status" value="1"/>
</dbReference>
<dbReference type="InterPro" id="IPR036388">
    <property type="entry name" value="WH-like_DNA-bd_sf"/>
</dbReference>
<dbReference type="AlphaFoldDB" id="A0A3P1B3Z7"/>